<dbReference type="Proteomes" id="UP001138500">
    <property type="component" value="Unassembled WGS sequence"/>
</dbReference>
<gene>
    <name evidence="2" type="ORF">Tdes44962_MAKER03566</name>
</gene>
<reference evidence="2 3" key="2">
    <citation type="journal article" date="2021" name="Curr. Genet.">
        <title>Genetic response to nitrogen starvation in the aggressive Eucalyptus foliar pathogen Teratosphaeria destructans.</title>
        <authorList>
            <person name="Havenga M."/>
            <person name="Wingfield B.D."/>
            <person name="Wingfield M.J."/>
            <person name="Dreyer L.L."/>
            <person name="Roets F."/>
            <person name="Aylward J."/>
        </authorList>
    </citation>
    <scope>NUCLEOTIDE SEQUENCE [LARGE SCALE GENOMIC DNA]</scope>
    <source>
        <strain evidence="2">CMW44962</strain>
    </source>
</reference>
<reference evidence="2 3" key="1">
    <citation type="journal article" date="2018" name="IMA Fungus">
        <title>IMA Genome-F 10: Nine draft genome sequences of Claviceps purpurea s.lat., including C. arundinis, C. humidiphila, and C. cf. spartinae, pseudomolecules for the pitch canker pathogen Fusarium circinatum, draft genome of Davidsoniella eucalypti, Grosmannia galeiformis, Quambalaria eucalypti, and Teratosphaeria destructans.</title>
        <authorList>
            <person name="Wingfield B.D."/>
            <person name="Liu M."/>
            <person name="Nguyen H.D."/>
            <person name="Lane F.A."/>
            <person name="Morgan S.W."/>
            <person name="De Vos L."/>
            <person name="Wilken P.M."/>
            <person name="Duong T.A."/>
            <person name="Aylward J."/>
            <person name="Coetzee M.P."/>
            <person name="Dadej K."/>
            <person name="De Beer Z.W."/>
            <person name="Findlay W."/>
            <person name="Havenga M."/>
            <person name="Kolarik M."/>
            <person name="Menzies J.G."/>
            <person name="Naidoo K."/>
            <person name="Pochopski O."/>
            <person name="Shoukouhi P."/>
            <person name="Santana Q.C."/>
            <person name="Seifert K.A."/>
            <person name="Soal N."/>
            <person name="Steenkamp E.T."/>
            <person name="Tatham C.T."/>
            <person name="van der Nest M.A."/>
            <person name="Wingfield M.J."/>
        </authorList>
    </citation>
    <scope>NUCLEOTIDE SEQUENCE [LARGE SCALE GENOMIC DNA]</scope>
    <source>
        <strain evidence="2">CMW44962</strain>
    </source>
</reference>
<proteinExistence type="predicted"/>
<organism evidence="2 3">
    <name type="scientific">Teratosphaeria destructans</name>
    <dbReference type="NCBI Taxonomy" id="418781"/>
    <lineage>
        <taxon>Eukaryota</taxon>
        <taxon>Fungi</taxon>
        <taxon>Dikarya</taxon>
        <taxon>Ascomycota</taxon>
        <taxon>Pezizomycotina</taxon>
        <taxon>Dothideomycetes</taxon>
        <taxon>Dothideomycetidae</taxon>
        <taxon>Mycosphaerellales</taxon>
        <taxon>Teratosphaeriaceae</taxon>
        <taxon>Teratosphaeria</taxon>
    </lineage>
</organism>
<evidence type="ECO:0000313" key="2">
    <source>
        <dbReference type="EMBL" id="KAH9826306.1"/>
    </source>
</evidence>
<keyword evidence="3" id="KW-1185">Reference proteome</keyword>
<name>A0A9W7SPD5_9PEZI</name>
<comment type="caution">
    <text evidence="2">The sequence shown here is derived from an EMBL/GenBank/DDBJ whole genome shotgun (WGS) entry which is preliminary data.</text>
</comment>
<evidence type="ECO:0000256" key="1">
    <source>
        <dbReference type="SAM" id="MobiDB-lite"/>
    </source>
</evidence>
<feature type="compositionally biased region" description="Basic and acidic residues" evidence="1">
    <location>
        <begin position="42"/>
        <end position="51"/>
    </location>
</feature>
<dbReference type="AlphaFoldDB" id="A0A9W7SPD5"/>
<evidence type="ECO:0000313" key="3">
    <source>
        <dbReference type="Proteomes" id="UP001138500"/>
    </source>
</evidence>
<protein>
    <submittedName>
        <fullName evidence="2">Uncharacterized protein</fullName>
    </submittedName>
</protein>
<sequence>MLGNIDTRRVRAREPVPPQQAHPNEAVREHDGRQQYTQNEQNMRRHGDVNSRRRGKNKIYYSQLSSGYSTRIA</sequence>
<accession>A0A9W7SPD5</accession>
<dbReference type="EMBL" id="RIBY02002001">
    <property type="protein sequence ID" value="KAH9826306.1"/>
    <property type="molecule type" value="Genomic_DNA"/>
</dbReference>
<feature type="compositionally biased region" description="Basic and acidic residues" evidence="1">
    <location>
        <begin position="1"/>
        <end position="14"/>
    </location>
</feature>
<feature type="region of interest" description="Disordered" evidence="1">
    <location>
        <begin position="1"/>
        <end position="58"/>
    </location>
</feature>